<evidence type="ECO:0000256" key="2">
    <source>
        <dbReference type="ARBA" id="ARBA00022692"/>
    </source>
</evidence>
<evidence type="ECO:0000256" key="6">
    <source>
        <dbReference type="RuleBase" id="RU361157"/>
    </source>
</evidence>
<gene>
    <name evidence="8" type="ORF">Pflav_063740</name>
</gene>
<keyword evidence="2 6" id="KW-0812">Transmembrane</keyword>
<feature type="transmembrane region" description="Helical" evidence="6">
    <location>
        <begin position="247"/>
        <end position="268"/>
    </location>
</feature>
<dbReference type="GO" id="GO:0046677">
    <property type="term" value="P:response to antibiotic"/>
    <property type="evidence" value="ECO:0007669"/>
    <property type="project" value="UniProtKB-KW"/>
</dbReference>
<dbReference type="Proteomes" id="UP000502508">
    <property type="component" value="Chromosome"/>
</dbReference>
<dbReference type="PANTHER" id="PTHR43229:SF2">
    <property type="entry name" value="NODULATION PROTEIN J"/>
    <property type="match status" value="1"/>
</dbReference>
<feature type="domain" description="ABC transmembrane type-2" evidence="7">
    <location>
        <begin position="45"/>
        <end position="274"/>
    </location>
</feature>
<feature type="transmembrane region" description="Helical" evidence="6">
    <location>
        <begin position="192"/>
        <end position="211"/>
    </location>
</feature>
<dbReference type="Pfam" id="PF01061">
    <property type="entry name" value="ABC2_membrane"/>
    <property type="match status" value="1"/>
</dbReference>
<evidence type="ECO:0000256" key="3">
    <source>
        <dbReference type="ARBA" id="ARBA00022989"/>
    </source>
</evidence>
<keyword evidence="9" id="KW-1185">Reference proteome</keyword>
<dbReference type="PANTHER" id="PTHR43229">
    <property type="entry name" value="NODULATION PROTEIN J"/>
    <property type="match status" value="1"/>
</dbReference>
<dbReference type="InterPro" id="IPR000412">
    <property type="entry name" value="ABC_2_transport"/>
</dbReference>
<dbReference type="GO" id="GO:0043190">
    <property type="term" value="C:ATP-binding cassette (ABC) transporter complex"/>
    <property type="evidence" value="ECO:0007669"/>
    <property type="project" value="InterPro"/>
</dbReference>
<keyword evidence="3 6" id="KW-1133">Transmembrane helix</keyword>
<reference evidence="8 9" key="1">
    <citation type="submission" date="2020-03" db="EMBL/GenBank/DDBJ databases">
        <title>Whole genome shotgun sequence of Phytohabitans flavus NBRC 107702.</title>
        <authorList>
            <person name="Komaki H."/>
            <person name="Tamura T."/>
        </authorList>
    </citation>
    <scope>NUCLEOTIDE SEQUENCE [LARGE SCALE GENOMIC DNA]</scope>
    <source>
        <strain evidence="8 9">NBRC 107702</strain>
    </source>
</reference>
<feature type="transmembrane region" description="Helical" evidence="6">
    <location>
        <begin position="82"/>
        <end position="107"/>
    </location>
</feature>
<keyword evidence="4 6" id="KW-0472">Membrane</keyword>
<proteinExistence type="inferred from homology"/>
<dbReference type="EMBL" id="AP022870">
    <property type="protein sequence ID" value="BCB79964.1"/>
    <property type="molecule type" value="Genomic_DNA"/>
</dbReference>
<dbReference type="RefSeq" id="WP_173040059.1">
    <property type="nucleotide sequence ID" value="NZ_AP022870.1"/>
</dbReference>
<dbReference type="GO" id="GO:0140359">
    <property type="term" value="F:ABC-type transporter activity"/>
    <property type="evidence" value="ECO:0007669"/>
    <property type="project" value="InterPro"/>
</dbReference>
<comment type="similarity">
    <text evidence="6">Belongs to the ABC-2 integral membrane protein family.</text>
</comment>
<dbReference type="InterPro" id="IPR013525">
    <property type="entry name" value="ABC2_TM"/>
</dbReference>
<organism evidence="8 9">
    <name type="scientific">Phytohabitans flavus</name>
    <dbReference type="NCBI Taxonomy" id="1076124"/>
    <lineage>
        <taxon>Bacteria</taxon>
        <taxon>Bacillati</taxon>
        <taxon>Actinomycetota</taxon>
        <taxon>Actinomycetes</taxon>
        <taxon>Micromonosporales</taxon>
        <taxon>Micromonosporaceae</taxon>
    </lineage>
</organism>
<sequence length="277" mass="29920">MTDLDTRPSAGEVRQPTVDARPSAGKAFRAILWRDIYVTGKEFWVFLAQVALQPLFMLFVFAKVLNAGGYVTDDYAHLLLPGIVALTAFLTALQTVSFPLIMEFSFTREIEDRLLAPLPTYLVAVEKLLLAVIRALASAVIMFPIGALVLGSAPWHTDGIPLLIAGLVLGSWVGAGIGLTLGTMVPPSKISVIFAVILTPLMFTGATQYPWQSLDSMRWFQVVTALNPLTYLSEAVRAAVVPDVPHIAPWICILVLLASGAASTAVGVRGFMRRAIN</sequence>
<reference evidence="8 9" key="2">
    <citation type="submission" date="2020-03" db="EMBL/GenBank/DDBJ databases">
        <authorList>
            <person name="Ichikawa N."/>
            <person name="Kimura A."/>
            <person name="Kitahashi Y."/>
            <person name="Uohara A."/>
        </authorList>
    </citation>
    <scope>NUCLEOTIDE SEQUENCE [LARGE SCALE GENOMIC DNA]</scope>
    <source>
        <strain evidence="8 9">NBRC 107702</strain>
    </source>
</reference>
<keyword evidence="6" id="KW-1003">Cell membrane</keyword>
<protein>
    <recommendedName>
        <fullName evidence="6">Transport permease protein</fullName>
    </recommendedName>
</protein>
<keyword evidence="6" id="KW-0813">Transport</keyword>
<evidence type="ECO:0000259" key="7">
    <source>
        <dbReference type="PROSITE" id="PS51012"/>
    </source>
</evidence>
<dbReference type="AlphaFoldDB" id="A0A6F8Y1I1"/>
<name>A0A6F8Y1I1_9ACTN</name>
<evidence type="ECO:0000256" key="4">
    <source>
        <dbReference type="ARBA" id="ARBA00023136"/>
    </source>
</evidence>
<comment type="subcellular location">
    <subcellularLocation>
        <location evidence="6">Cell membrane</location>
        <topology evidence="6">Multi-pass membrane protein</topology>
    </subcellularLocation>
    <subcellularLocation>
        <location evidence="1">Membrane</location>
        <topology evidence="1">Multi-pass membrane protein</topology>
    </subcellularLocation>
</comment>
<feature type="transmembrane region" description="Helical" evidence="6">
    <location>
        <begin position="128"/>
        <end position="150"/>
    </location>
</feature>
<feature type="transmembrane region" description="Helical" evidence="6">
    <location>
        <begin position="43"/>
        <end position="62"/>
    </location>
</feature>
<dbReference type="KEGG" id="pfla:Pflav_063740"/>
<accession>A0A6F8Y1I1</accession>
<evidence type="ECO:0000256" key="1">
    <source>
        <dbReference type="ARBA" id="ARBA00004141"/>
    </source>
</evidence>
<dbReference type="InterPro" id="IPR047817">
    <property type="entry name" value="ABC2_TM_bact-type"/>
</dbReference>
<dbReference type="PROSITE" id="PS51012">
    <property type="entry name" value="ABC_TM2"/>
    <property type="match status" value="1"/>
</dbReference>
<dbReference type="InterPro" id="IPR051784">
    <property type="entry name" value="Nod_factor_ABC_transporter"/>
</dbReference>
<feature type="transmembrane region" description="Helical" evidence="6">
    <location>
        <begin position="162"/>
        <end position="185"/>
    </location>
</feature>
<keyword evidence="5" id="KW-0046">Antibiotic resistance</keyword>
<evidence type="ECO:0000313" key="8">
    <source>
        <dbReference type="EMBL" id="BCB79964.1"/>
    </source>
</evidence>
<dbReference type="PIRSF" id="PIRSF006648">
    <property type="entry name" value="DrrB"/>
    <property type="match status" value="1"/>
</dbReference>
<evidence type="ECO:0000313" key="9">
    <source>
        <dbReference type="Proteomes" id="UP000502508"/>
    </source>
</evidence>
<evidence type="ECO:0000256" key="5">
    <source>
        <dbReference type="ARBA" id="ARBA00023251"/>
    </source>
</evidence>